<keyword evidence="5 7" id="KW-1133">Transmembrane helix</keyword>
<proteinExistence type="predicted"/>
<keyword evidence="11" id="KW-1185">Reference proteome</keyword>
<dbReference type="VEuPathDB" id="VectorBase:LDEU005793"/>
<dbReference type="Proteomes" id="UP000288716">
    <property type="component" value="Unassembled WGS sequence"/>
</dbReference>
<keyword evidence="6 7" id="KW-0472">Membrane</keyword>
<feature type="domain" description="Cytochrome b561" evidence="9">
    <location>
        <begin position="181"/>
        <end position="387"/>
    </location>
</feature>
<feature type="transmembrane region" description="Helical" evidence="7">
    <location>
        <begin position="338"/>
        <end position="356"/>
    </location>
</feature>
<dbReference type="Gene3D" id="1.20.120.1770">
    <property type="match status" value="1"/>
</dbReference>
<feature type="transmembrane region" description="Helical" evidence="7">
    <location>
        <begin position="362"/>
        <end position="381"/>
    </location>
</feature>
<gene>
    <name evidence="10" type="ORF">B4U80_01485</name>
</gene>
<dbReference type="CDD" id="cd08760">
    <property type="entry name" value="Cyt_b561_FRRS1_like"/>
    <property type="match status" value="1"/>
</dbReference>
<dbReference type="GO" id="GO:0099072">
    <property type="term" value="P:regulation of postsynaptic membrane neurotransmitter receptor levels"/>
    <property type="evidence" value="ECO:0007669"/>
    <property type="project" value="TreeGrafter"/>
</dbReference>
<organism evidence="10 11">
    <name type="scientific">Leptotrombidium deliense</name>
    <dbReference type="NCBI Taxonomy" id="299467"/>
    <lineage>
        <taxon>Eukaryota</taxon>
        <taxon>Metazoa</taxon>
        <taxon>Ecdysozoa</taxon>
        <taxon>Arthropoda</taxon>
        <taxon>Chelicerata</taxon>
        <taxon>Arachnida</taxon>
        <taxon>Acari</taxon>
        <taxon>Acariformes</taxon>
        <taxon>Trombidiformes</taxon>
        <taxon>Prostigmata</taxon>
        <taxon>Anystina</taxon>
        <taxon>Parasitengona</taxon>
        <taxon>Trombiculoidea</taxon>
        <taxon>Trombiculidae</taxon>
        <taxon>Leptotrombidium</taxon>
    </lineage>
</organism>
<feature type="transmembrane region" description="Helical" evidence="7">
    <location>
        <begin position="297"/>
        <end position="317"/>
    </location>
</feature>
<evidence type="ECO:0000256" key="4">
    <source>
        <dbReference type="ARBA" id="ARBA00022982"/>
    </source>
</evidence>
<dbReference type="PANTHER" id="PTHR46902">
    <property type="entry name" value="DOMON DOMAIN-CONTAINING PROTEIN FRRS1L"/>
    <property type="match status" value="1"/>
</dbReference>
<sequence>MRILSQICVALLCWSPFITGSVKCQIPEYVYSGCAENKTCIGLGDCVSTKNCPVVAIGRPINDVIEFELYGDISKAGSDHWFAMGLSLDTSMGDDSVTDCIYQKDKNIAVHQESYNTGHSNALFKADTDKSISNSIIDKYVKCVWQRNMVTTVKGNKYDLNSVYILVAHGPATGLNKQIHIARNPSVSTINFNTFAVVESAGVHFLIKMHGSFVEFILLLMCLFYLGILMVTVWCGLVSIAIMIARHYKPLWEEQTLLGEKVWFTLHRGIMATGILLAIIAMIAIFVHFSFRIVTVHSYFGVVTNTLMILQPIGAYFRCHPGTDNRWMFNWGHWAGGNVAQLCAIIAMFLAAYLPAASLPDAFLGFLIFFLVLHLMFHLIMQIHHWYLKSKNSKGNSTEL</sequence>
<evidence type="ECO:0000313" key="10">
    <source>
        <dbReference type="EMBL" id="RWS26249.1"/>
    </source>
</evidence>
<keyword evidence="2" id="KW-0813">Transport</keyword>
<feature type="transmembrane region" description="Helical" evidence="7">
    <location>
        <begin position="216"/>
        <end position="245"/>
    </location>
</feature>
<dbReference type="PANTHER" id="PTHR46902:SF1">
    <property type="entry name" value="DOMON DOMAIN-CONTAINING PROTEIN FRRS1L"/>
    <property type="match status" value="1"/>
</dbReference>
<keyword evidence="3 7" id="KW-0812">Transmembrane</keyword>
<dbReference type="InterPro" id="IPR042789">
    <property type="entry name" value="FRRS1L"/>
</dbReference>
<evidence type="ECO:0000256" key="6">
    <source>
        <dbReference type="ARBA" id="ARBA00023136"/>
    </source>
</evidence>
<evidence type="ECO:0000256" key="3">
    <source>
        <dbReference type="ARBA" id="ARBA00022692"/>
    </source>
</evidence>
<dbReference type="SMART" id="SM00665">
    <property type="entry name" value="B561"/>
    <property type="match status" value="1"/>
</dbReference>
<evidence type="ECO:0000313" key="11">
    <source>
        <dbReference type="Proteomes" id="UP000288716"/>
    </source>
</evidence>
<dbReference type="InterPro" id="IPR006593">
    <property type="entry name" value="Cyt_b561/ferric_Rdtase_TM"/>
</dbReference>
<comment type="caution">
    <text evidence="10">The sequence shown here is derived from an EMBL/GenBank/DDBJ whole genome shotgun (WGS) entry which is preliminary data.</text>
</comment>
<dbReference type="EMBL" id="NCKV01002927">
    <property type="protein sequence ID" value="RWS26249.1"/>
    <property type="molecule type" value="Genomic_DNA"/>
</dbReference>
<evidence type="ECO:0000256" key="8">
    <source>
        <dbReference type="SAM" id="SignalP"/>
    </source>
</evidence>
<name>A0A443SFE6_9ACAR</name>
<keyword evidence="4" id="KW-0249">Electron transport</keyword>
<keyword evidence="8" id="KW-0732">Signal</keyword>
<dbReference type="AlphaFoldDB" id="A0A443SFE6"/>
<protein>
    <submittedName>
        <fullName evidence="10">Putative ferric-chelate reductase 1-like protein</fullName>
    </submittedName>
</protein>
<accession>A0A443SFE6</accession>
<evidence type="ECO:0000256" key="7">
    <source>
        <dbReference type="SAM" id="Phobius"/>
    </source>
</evidence>
<feature type="signal peptide" evidence="8">
    <location>
        <begin position="1"/>
        <end position="24"/>
    </location>
</feature>
<dbReference type="PROSITE" id="PS50939">
    <property type="entry name" value="CYTOCHROME_B561"/>
    <property type="match status" value="1"/>
</dbReference>
<dbReference type="GO" id="GO:0016020">
    <property type="term" value="C:membrane"/>
    <property type="evidence" value="ECO:0007669"/>
    <property type="project" value="UniProtKB-SubCell"/>
</dbReference>
<dbReference type="OrthoDB" id="6372137at2759"/>
<feature type="chain" id="PRO_5019533781" evidence="8">
    <location>
        <begin position="25"/>
        <end position="400"/>
    </location>
</feature>
<dbReference type="STRING" id="299467.A0A443SFE6"/>
<feature type="transmembrane region" description="Helical" evidence="7">
    <location>
        <begin position="266"/>
        <end position="291"/>
    </location>
</feature>
<evidence type="ECO:0000256" key="1">
    <source>
        <dbReference type="ARBA" id="ARBA00004370"/>
    </source>
</evidence>
<evidence type="ECO:0000259" key="9">
    <source>
        <dbReference type="PROSITE" id="PS50939"/>
    </source>
</evidence>
<evidence type="ECO:0000256" key="2">
    <source>
        <dbReference type="ARBA" id="ARBA00022448"/>
    </source>
</evidence>
<evidence type="ECO:0000256" key="5">
    <source>
        <dbReference type="ARBA" id="ARBA00022989"/>
    </source>
</evidence>
<comment type="subcellular location">
    <subcellularLocation>
        <location evidence="1">Membrane</location>
    </subcellularLocation>
</comment>
<reference evidence="10 11" key="1">
    <citation type="journal article" date="2018" name="Gigascience">
        <title>Genomes of trombidid mites reveal novel predicted allergens and laterally-transferred genes associated with secondary metabolism.</title>
        <authorList>
            <person name="Dong X."/>
            <person name="Chaisiri K."/>
            <person name="Xia D."/>
            <person name="Armstrong S.D."/>
            <person name="Fang Y."/>
            <person name="Donnelly M.J."/>
            <person name="Kadowaki T."/>
            <person name="McGarry J.W."/>
            <person name="Darby A.C."/>
            <person name="Makepeace B.L."/>
        </authorList>
    </citation>
    <scope>NUCLEOTIDE SEQUENCE [LARGE SCALE GENOMIC DNA]</scope>
    <source>
        <strain evidence="10">UoL-UT</strain>
    </source>
</reference>
<dbReference type="GO" id="GO:1900449">
    <property type="term" value="P:regulation of glutamate receptor signaling pathway"/>
    <property type="evidence" value="ECO:0007669"/>
    <property type="project" value="InterPro"/>
</dbReference>